<sequence>MRIAIAFVAGIASASATGLLVPEAPMAEWSDWMRDAVAQASSCEAACKVAASSPPAMAKLRMDFCHVFATHGTAHQCANAMSDESISRACEAGCANQRACDLEADQRARHEFDVVRRLWLAGQAKQPSRARFVPIVRNPGHQYTMVADLLAFNHARDSPMNKYIAEQCSGVSRSNLHQLQQAAQQACEEGRSMALALGCNASVTAREMQAMNELAEVDEDGSVIMGGNDLDEGDDAETAEEAANAARFRGSQESKAKEEAAKQRAAEEEAAKQRAAEEEAARQRAAEEEAAKQRAAEEEAARQRAAEEEAARQRAAEEEAARQRAAEEEAARQRAAEEEAARQRAAEEEAARQRAAEEEAARQRAAEEEAARQRAAEEEAARQRAAEEEAARQRAAEEEAARQRAAEEEAARQRAAEANE</sequence>
<keyword evidence="2" id="KW-0732">Signal</keyword>
<feature type="signal peptide" evidence="2">
    <location>
        <begin position="1"/>
        <end position="16"/>
    </location>
</feature>
<dbReference type="EMBL" id="VLTN01000054">
    <property type="protein sequence ID" value="KAA0148339.1"/>
    <property type="molecule type" value="Genomic_DNA"/>
</dbReference>
<proteinExistence type="predicted"/>
<evidence type="ECO:0000313" key="4">
    <source>
        <dbReference type="Proteomes" id="UP000323011"/>
    </source>
</evidence>
<feature type="compositionally biased region" description="Basic and acidic residues" evidence="1">
    <location>
        <begin position="250"/>
        <end position="420"/>
    </location>
</feature>
<protein>
    <submittedName>
        <fullName evidence="3">Uncharacterized protein</fullName>
    </submittedName>
</protein>
<name>A0A5A8C755_CAFRO</name>
<feature type="chain" id="PRO_5022713071" evidence="2">
    <location>
        <begin position="17"/>
        <end position="420"/>
    </location>
</feature>
<evidence type="ECO:0000256" key="1">
    <source>
        <dbReference type="SAM" id="MobiDB-lite"/>
    </source>
</evidence>
<accession>A0A5A8C755</accession>
<keyword evidence="4" id="KW-1185">Reference proteome</keyword>
<gene>
    <name evidence="3" type="ORF">FNF29_06726</name>
</gene>
<comment type="caution">
    <text evidence="3">The sequence shown here is derived from an EMBL/GenBank/DDBJ whole genome shotgun (WGS) entry which is preliminary data.</text>
</comment>
<dbReference type="AlphaFoldDB" id="A0A5A8C755"/>
<feature type="compositionally biased region" description="Acidic residues" evidence="1">
    <location>
        <begin position="229"/>
        <end position="240"/>
    </location>
</feature>
<reference evidence="3 4" key="1">
    <citation type="submission" date="2019-07" db="EMBL/GenBank/DDBJ databases">
        <title>Genomes of Cafeteria roenbergensis.</title>
        <authorList>
            <person name="Fischer M.G."/>
            <person name="Hackl T."/>
            <person name="Roman M."/>
        </authorList>
    </citation>
    <scope>NUCLEOTIDE SEQUENCE [LARGE SCALE GENOMIC DNA]</scope>
    <source>
        <strain evidence="3 4">BVI</strain>
    </source>
</reference>
<evidence type="ECO:0000256" key="2">
    <source>
        <dbReference type="SAM" id="SignalP"/>
    </source>
</evidence>
<feature type="region of interest" description="Disordered" evidence="1">
    <location>
        <begin position="217"/>
        <end position="420"/>
    </location>
</feature>
<organism evidence="3 4">
    <name type="scientific">Cafeteria roenbergensis</name>
    <name type="common">Marine flagellate</name>
    <dbReference type="NCBI Taxonomy" id="33653"/>
    <lineage>
        <taxon>Eukaryota</taxon>
        <taxon>Sar</taxon>
        <taxon>Stramenopiles</taxon>
        <taxon>Bigyra</taxon>
        <taxon>Opalozoa</taxon>
        <taxon>Bicosoecida</taxon>
        <taxon>Cafeteriaceae</taxon>
        <taxon>Cafeteria</taxon>
    </lineage>
</organism>
<evidence type="ECO:0000313" key="3">
    <source>
        <dbReference type="EMBL" id="KAA0148339.1"/>
    </source>
</evidence>
<dbReference type="Proteomes" id="UP000323011">
    <property type="component" value="Unassembled WGS sequence"/>
</dbReference>